<proteinExistence type="predicted"/>
<keyword evidence="2" id="KW-1185">Reference proteome</keyword>
<comment type="caution">
    <text evidence="1">The sequence shown here is derived from an EMBL/GenBank/DDBJ whole genome shotgun (WGS) entry which is preliminary data.</text>
</comment>
<dbReference type="Proteomes" id="UP000294739">
    <property type="component" value="Unassembled WGS sequence"/>
</dbReference>
<gene>
    <name evidence="1" type="ORF">E1269_11340</name>
</gene>
<name>A0A4R5DFD3_9ACTN</name>
<reference evidence="1 2" key="1">
    <citation type="submission" date="2019-03" db="EMBL/GenBank/DDBJ databases">
        <title>Draft genome sequences of novel Actinobacteria.</title>
        <authorList>
            <person name="Sahin N."/>
            <person name="Ay H."/>
            <person name="Saygin H."/>
        </authorList>
    </citation>
    <scope>NUCLEOTIDE SEQUENCE [LARGE SCALE GENOMIC DNA]</scope>
    <source>
        <strain evidence="1 2">5K138</strain>
    </source>
</reference>
<dbReference type="InParanoid" id="A0A4R5DFD3"/>
<dbReference type="AlphaFoldDB" id="A0A4R5DFD3"/>
<evidence type="ECO:0000313" key="2">
    <source>
        <dbReference type="Proteomes" id="UP000294739"/>
    </source>
</evidence>
<dbReference type="EMBL" id="SMKZ01000013">
    <property type="protein sequence ID" value="TDE10660.1"/>
    <property type="molecule type" value="Genomic_DNA"/>
</dbReference>
<dbReference type="RefSeq" id="WP_131894443.1">
    <property type="nucleotide sequence ID" value="NZ_SMKZ01000013.1"/>
</dbReference>
<organism evidence="1 2">
    <name type="scientific">Jiangella asiatica</name>
    <dbReference type="NCBI Taxonomy" id="2530372"/>
    <lineage>
        <taxon>Bacteria</taxon>
        <taxon>Bacillati</taxon>
        <taxon>Actinomycetota</taxon>
        <taxon>Actinomycetes</taxon>
        <taxon>Jiangellales</taxon>
        <taxon>Jiangellaceae</taxon>
        <taxon>Jiangella</taxon>
    </lineage>
</organism>
<protein>
    <submittedName>
        <fullName evidence="1">Uncharacterized protein</fullName>
    </submittedName>
</protein>
<accession>A0A4R5DFD3</accession>
<sequence length="107" mass="11397">MIEPLTPHGMPPPAALAAIGAMLRHWREVGQLPLACAHVRPGDVFVVDAVARACWCWSCAQRELWSPDATVGRACAVCSKVVGLGAVADLIIRHPVAVTAIRHPTCE</sequence>
<evidence type="ECO:0000313" key="1">
    <source>
        <dbReference type="EMBL" id="TDE10660.1"/>
    </source>
</evidence>